<dbReference type="GO" id="GO:0003700">
    <property type="term" value="F:DNA-binding transcription factor activity"/>
    <property type="evidence" value="ECO:0007669"/>
    <property type="project" value="InterPro"/>
</dbReference>
<name>A0A2W5VE58_9BACT</name>
<dbReference type="PANTHER" id="PTHR33202:SF7">
    <property type="entry name" value="FERRIC UPTAKE REGULATION PROTEIN"/>
    <property type="match status" value="1"/>
</dbReference>
<dbReference type="GO" id="GO:1900376">
    <property type="term" value="P:regulation of secondary metabolite biosynthetic process"/>
    <property type="evidence" value="ECO:0007669"/>
    <property type="project" value="TreeGrafter"/>
</dbReference>
<dbReference type="InterPro" id="IPR036388">
    <property type="entry name" value="WH-like_DNA-bd_sf"/>
</dbReference>
<feature type="binding site" evidence="1">
    <location>
        <position position="142"/>
    </location>
    <ligand>
        <name>Zn(2+)</name>
        <dbReference type="ChEBI" id="CHEBI:29105"/>
    </ligand>
</feature>
<feature type="binding site" evidence="1">
    <location>
        <position position="103"/>
    </location>
    <ligand>
        <name>Zn(2+)</name>
        <dbReference type="ChEBI" id="CHEBI:29105"/>
    </ligand>
</feature>
<dbReference type="EMBL" id="QFQP01000025">
    <property type="protein sequence ID" value="PZR08421.1"/>
    <property type="molecule type" value="Genomic_DNA"/>
</dbReference>
<evidence type="ECO:0000313" key="2">
    <source>
        <dbReference type="EMBL" id="PZR08421.1"/>
    </source>
</evidence>
<dbReference type="GO" id="GO:0045892">
    <property type="term" value="P:negative regulation of DNA-templated transcription"/>
    <property type="evidence" value="ECO:0007669"/>
    <property type="project" value="TreeGrafter"/>
</dbReference>
<dbReference type="Proteomes" id="UP000249061">
    <property type="component" value="Unassembled WGS sequence"/>
</dbReference>
<gene>
    <name evidence="2" type="ORF">DI536_24905</name>
</gene>
<reference evidence="2 3" key="1">
    <citation type="submission" date="2017-08" db="EMBL/GenBank/DDBJ databases">
        <title>Infants hospitalized years apart are colonized by the same room-sourced microbial strains.</title>
        <authorList>
            <person name="Brooks B."/>
            <person name="Olm M.R."/>
            <person name="Firek B.A."/>
            <person name="Baker R."/>
            <person name="Thomas B.C."/>
            <person name="Morowitz M.J."/>
            <person name="Banfield J.F."/>
        </authorList>
    </citation>
    <scope>NUCLEOTIDE SEQUENCE [LARGE SCALE GENOMIC DNA]</scope>
    <source>
        <strain evidence="2">S2_003_000_R2_14</strain>
    </source>
</reference>
<dbReference type="Gene3D" id="1.10.10.10">
    <property type="entry name" value="Winged helix-like DNA-binding domain superfamily/Winged helix DNA-binding domain"/>
    <property type="match status" value="1"/>
</dbReference>
<dbReference type="PANTHER" id="PTHR33202">
    <property type="entry name" value="ZINC UPTAKE REGULATION PROTEIN"/>
    <property type="match status" value="1"/>
</dbReference>
<protein>
    <submittedName>
        <fullName evidence="2">Transcriptional repressor</fullName>
    </submittedName>
</protein>
<keyword evidence="1" id="KW-0479">Metal-binding</keyword>
<organism evidence="2 3">
    <name type="scientific">Archangium gephyra</name>
    <dbReference type="NCBI Taxonomy" id="48"/>
    <lineage>
        <taxon>Bacteria</taxon>
        <taxon>Pseudomonadati</taxon>
        <taxon>Myxococcota</taxon>
        <taxon>Myxococcia</taxon>
        <taxon>Myxococcales</taxon>
        <taxon>Cystobacterineae</taxon>
        <taxon>Archangiaceae</taxon>
        <taxon>Archangium</taxon>
    </lineage>
</organism>
<comment type="caution">
    <text evidence="2">The sequence shown here is derived from an EMBL/GenBank/DDBJ whole genome shotgun (WGS) entry which is preliminary data.</text>
</comment>
<dbReference type="SUPFAM" id="SSF46785">
    <property type="entry name" value="Winged helix' DNA-binding domain"/>
    <property type="match status" value="1"/>
</dbReference>
<dbReference type="InterPro" id="IPR002481">
    <property type="entry name" value="FUR"/>
</dbReference>
<dbReference type="GO" id="GO:0008270">
    <property type="term" value="F:zinc ion binding"/>
    <property type="evidence" value="ECO:0007669"/>
    <property type="project" value="TreeGrafter"/>
</dbReference>
<dbReference type="AlphaFoldDB" id="A0A2W5VE58"/>
<dbReference type="InterPro" id="IPR036390">
    <property type="entry name" value="WH_DNA-bd_sf"/>
</dbReference>
<keyword evidence="1" id="KW-0862">Zinc</keyword>
<sequence length="146" mass="15977">MATTVEPLSLDQLKSTIRGAGLRSTAPRLAVLKRLHVATQPVSHGELVDTLAEEGMDRTTVYRNLVDLTDAGLVRRTDLGDHVWRFELKRGEDEAVKHPHFTCTDCGTVACLPEVTLSVKAGKGVPKSLSKQKVEIQLRGKCDDCT</sequence>
<evidence type="ECO:0000256" key="1">
    <source>
        <dbReference type="PIRSR" id="PIRSR602481-1"/>
    </source>
</evidence>
<accession>A0A2W5VE58</accession>
<proteinExistence type="predicted"/>
<feature type="binding site" evidence="1">
    <location>
        <position position="145"/>
    </location>
    <ligand>
        <name>Zn(2+)</name>
        <dbReference type="ChEBI" id="CHEBI:29105"/>
    </ligand>
</feature>
<evidence type="ECO:0000313" key="3">
    <source>
        <dbReference type="Proteomes" id="UP000249061"/>
    </source>
</evidence>
<comment type="cofactor">
    <cofactor evidence="1">
        <name>Zn(2+)</name>
        <dbReference type="ChEBI" id="CHEBI:29105"/>
    </cofactor>
    <text evidence="1">Binds 1 zinc ion per subunit.</text>
</comment>
<feature type="binding site" evidence="1">
    <location>
        <position position="106"/>
    </location>
    <ligand>
        <name>Zn(2+)</name>
        <dbReference type="ChEBI" id="CHEBI:29105"/>
    </ligand>
</feature>
<dbReference type="Pfam" id="PF01475">
    <property type="entry name" value="FUR"/>
    <property type="match status" value="1"/>
</dbReference>
<dbReference type="GO" id="GO:0000976">
    <property type="term" value="F:transcription cis-regulatory region binding"/>
    <property type="evidence" value="ECO:0007669"/>
    <property type="project" value="TreeGrafter"/>
</dbReference>